<dbReference type="Pfam" id="PF00263">
    <property type="entry name" value="Secretin"/>
    <property type="match status" value="1"/>
</dbReference>
<dbReference type="PANTHER" id="PTHR30332:SF24">
    <property type="entry name" value="SECRETIN GSPD-RELATED"/>
    <property type="match status" value="1"/>
</dbReference>
<feature type="domain" description="GspD-like N0" evidence="14">
    <location>
        <begin position="38"/>
        <end position="108"/>
    </location>
</feature>
<feature type="region of interest" description="Disordered" evidence="11">
    <location>
        <begin position="304"/>
        <end position="332"/>
    </location>
</feature>
<feature type="domain" description="NolW-like" evidence="13">
    <location>
        <begin position="197"/>
        <end position="260"/>
    </location>
</feature>
<comment type="similarity">
    <text evidence="2">Belongs to the bacterial secretin family. GSP D subfamily.</text>
</comment>
<keyword evidence="3 10" id="KW-0813">Transport</keyword>
<feature type="domain" description="NolW-like" evidence="13">
    <location>
        <begin position="132"/>
        <end position="193"/>
    </location>
</feature>
<dbReference type="InterPro" id="IPR050810">
    <property type="entry name" value="Bact_Secretion_Sys_Channel"/>
</dbReference>
<dbReference type="PRINTS" id="PR00811">
    <property type="entry name" value="BCTERIALGSPD"/>
</dbReference>
<name>A0A640WI38_9GAMM</name>
<evidence type="ECO:0000256" key="1">
    <source>
        <dbReference type="ARBA" id="ARBA00004442"/>
    </source>
</evidence>
<evidence type="ECO:0000256" key="10">
    <source>
        <dbReference type="RuleBase" id="RU004004"/>
    </source>
</evidence>
<dbReference type="EMBL" id="VTPX01000002">
    <property type="protein sequence ID" value="KAA0020004.1"/>
    <property type="molecule type" value="Genomic_DNA"/>
</dbReference>
<evidence type="ECO:0000256" key="11">
    <source>
        <dbReference type="SAM" id="MobiDB-lite"/>
    </source>
</evidence>
<dbReference type="Gene3D" id="3.30.1370.120">
    <property type="match status" value="3"/>
</dbReference>
<sequence>MVLGTLLLFTWSLFAWLPTASGQPWPPEGNVEAPRYEVDFDDVSLAEFIHSIGRITGKSFVIDPRVRGNISLNSQRALTADELYRVFQNELQVNGYATIPLSDGSVRVVPDQVARTQPVPLGGDDAGQVIATQVIETQHLNATTLAEILKPLVDTRVGLVTAYPDSRLLVVTDWRDNLERLTRLAQRLDQSRESEAQMIPLHNASAKDLAETLDGVMQQEGSQTRVIAAPSDDALVVFGPGRERERLKRLVASLDTQTSQQTNTRVIYLNHSSAEAVVNVLNNLRSGNSVGGLSSSLDSANPGTALAGSDTSAADTSSASGTGSSSASGTMSSLDNGKNVSFAVYPDTNAIVLSGPSNQLDKYQRIIERLDIRRAQVAVEAIIAEITESRARQIGVQWLFADTSGSGSIPVGSVNFPTSSNPGIAEIAAAAASDDTSALGSLLGSMGGITTGVGRLSDSGISFAVLLNALRSDTDTNLLSTPSLMTLDNAEAYILVGQEVPFVTGSTTVDNSNPYQTIQREDVGVKLHIRPTISADNTIRMQITQEVSSIANNVDASDVVTNKREIETTVVTQDGGIIVLGGLISRQNSNAQQRVPLLGDIPLIGNLFRYSSNESEKQNLMVFIRARVIRDAQTMDAATAEKYRYMRAQQLLHDLDAEQRLPELETANASISSAPDSSTAEGQRPATDWQTLYPSARERLGTLTP</sequence>
<feature type="compositionally biased region" description="Basic and acidic residues" evidence="11">
    <location>
        <begin position="696"/>
        <end position="705"/>
    </location>
</feature>
<dbReference type="InterPro" id="IPR013356">
    <property type="entry name" value="T2SS_GspD"/>
</dbReference>
<feature type="region of interest" description="Disordered" evidence="11">
    <location>
        <begin position="668"/>
        <end position="705"/>
    </location>
</feature>
<evidence type="ECO:0000313" key="16">
    <source>
        <dbReference type="Proteomes" id="UP000466024"/>
    </source>
</evidence>
<feature type="domain" description="Type II/III secretion system secretin-like" evidence="12">
    <location>
        <begin position="469"/>
        <end position="630"/>
    </location>
</feature>
<dbReference type="InterPro" id="IPR049371">
    <property type="entry name" value="GspD-like_N0"/>
</dbReference>
<protein>
    <submittedName>
        <fullName evidence="15">Type II secretion system protein GspD</fullName>
    </submittedName>
</protein>
<dbReference type="InterPro" id="IPR005644">
    <property type="entry name" value="NolW-like"/>
</dbReference>
<keyword evidence="6" id="KW-0732">Signal</keyword>
<keyword evidence="7" id="KW-0653">Protein transport</keyword>
<evidence type="ECO:0000259" key="13">
    <source>
        <dbReference type="Pfam" id="PF03958"/>
    </source>
</evidence>
<evidence type="ECO:0000256" key="7">
    <source>
        <dbReference type="ARBA" id="ARBA00022927"/>
    </source>
</evidence>
<keyword evidence="4" id="KW-1134">Transmembrane beta strand</keyword>
<proteinExistence type="inferred from homology"/>
<dbReference type="GO" id="GO:0009279">
    <property type="term" value="C:cell outer membrane"/>
    <property type="evidence" value="ECO:0007669"/>
    <property type="project" value="UniProtKB-SubCell"/>
</dbReference>
<feature type="domain" description="NolW-like" evidence="13">
    <location>
        <begin position="264"/>
        <end position="376"/>
    </location>
</feature>
<evidence type="ECO:0000256" key="9">
    <source>
        <dbReference type="ARBA" id="ARBA00023237"/>
    </source>
</evidence>
<evidence type="ECO:0000313" key="15">
    <source>
        <dbReference type="EMBL" id="KAA0020004.1"/>
    </source>
</evidence>
<dbReference type="Proteomes" id="UP000466024">
    <property type="component" value="Unassembled WGS sequence"/>
</dbReference>
<keyword evidence="9" id="KW-0998">Cell outer membrane</keyword>
<evidence type="ECO:0000256" key="6">
    <source>
        <dbReference type="ARBA" id="ARBA00022729"/>
    </source>
</evidence>
<dbReference type="Pfam" id="PF03958">
    <property type="entry name" value="Secretin_N"/>
    <property type="match status" value="3"/>
</dbReference>
<dbReference type="Pfam" id="PF21305">
    <property type="entry name" value="type_II_gspD_N0"/>
    <property type="match status" value="1"/>
</dbReference>
<accession>A0A640WI38</accession>
<evidence type="ECO:0000256" key="4">
    <source>
        <dbReference type="ARBA" id="ARBA00022452"/>
    </source>
</evidence>
<dbReference type="InterPro" id="IPR038591">
    <property type="entry name" value="NolW-like_sf"/>
</dbReference>
<dbReference type="InterPro" id="IPR001775">
    <property type="entry name" value="GspD/PilQ"/>
</dbReference>
<dbReference type="InterPro" id="IPR004846">
    <property type="entry name" value="T2SS/T3SS_dom"/>
</dbReference>
<dbReference type="GO" id="GO:0015628">
    <property type="term" value="P:protein secretion by the type II secretion system"/>
    <property type="evidence" value="ECO:0007669"/>
    <property type="project" value="InterPro"/>
</dbReference>
<dbReference type="PANTHER" id="PTHR30332">
    <property type="entry name" value="PROBABLE GENERAL SECRETION PATHWAY PROTEIN D"/>
    <property type="match status" value="1"/>
</dbReference>
<keyword evidence="16" id="KW-1185">Reference proteome</keyword>
<keyword evidence="8" id="KW-0472">Membrane</keyword>
<keyword evidence="5" id="KW-0812">Transmembrane</keyword>
<dbReference type="AlphaFoldDB" id="A0A640WI38"/>
<evidence type="ECO:0000256" key="2">
    <source>
        <dbReference type="ARBA" id="ARBA00006980"/>
    </source>
</evidence>
<evidence type="ECO:0000259" key="14">
    <source>
        <dbReference type="Pfam" id="PF21305"/>
    </source>
</evidence>
<feature type="compositionally biased region" description="Polar residues" evidence="11">
    <location>
        <begin position="668"/>
        <end position="681"/>
    </location>
</feature>
<organism evidence="15 16">
    <name type="scientific">Salinicola corii</name>
    <dbReference type="NCBI Taxonomy" id="2606937"/>
    <lineage>
        <taxon>Bacteria</taxon>
        <taxon>Pseudomonadati</taxon>
        <taxon>Pseudomonadota</taxon>
        <taxon>Gammaproteobacteria</taxon>
        <taxon>Oceanospirillales</taxon>
        <taxon>Halomonadaceae</taxon>
        <taxon>Salinicola</taxon>
    </lineage>
</organism>
<reference evidence="15 16" key="1">
    <citation type="submission" date="2019-08" db="EMBL/GenBank/DDBJ databases">
        <title>Bioinformatics analysis of the strain L3 and L5.</title>
        <authorList>
            <person name="Li X."/>
        </authorList>
    </citation>
    <scope>NUCLEOTIDE SEQUENCE [LARGE SCALE GENOMIC DNA]</scope>
    <source>
        <strain evidence="15 16">L3</strain>
    </source>
</reference>
<comment type="caution">
    <text evidence="15">The sequence shown here is derived from an EMBL/GenBank/DDBJ whole genome shotgun (WGS) entry which is preliminary data.</text>
</comment>
<evidence type="ECO:0000256" key="3">
    <source>
        <dbReference type="ARBA" id="ARBA00022448"/>
    </source>
</evidence>
<dbReference type="GO" id="GO:0015627">
    <property type="term" value="C:type II protein secretion system complex"/>
    <property type="evidence" value="ECO:0007669"/>
    <property type="project" value="InterPro"/>
</dbReference>
<evidence type="ECO:0000256" key="5">
    <source>
        <dbReference type="ARBA" id="ARBA00022692"/>
    </source>
</evidence>
<gene>
    <name evidence="15" type="primary">gspD</name>
    <name evidence="15" type="ORF">F0A16_06250</name>
</gene>
<dbReference type="NCBIfam" id="TIGR02517">
    <property type="entry name" value="type_II_gspD"/>
    <property type="match status" value="1"/>
</dbReference>
<evidence type="ECO:0000256" key="8">
    <source>
        <dbReference type="ARBA" id="ARBA00023136"/>
    </source>
</evidence>
<evidence type="ECO:0000259" key="12">
    <source>
        <dbReference type="Pfam" id="PF00263"/>
    </source>
</evidence>
<comment type="subcellular location">
    <subcellularLocation>
        <location evidence="1 10">Cell outer membrane</location>
    </subcellularLocation>
</comment>